<sequence length="368" mass="40527">MSSLFSPIQLGHLQLNNRVAMAPMTRARIQNAQDAADENTAIYYQQRASAGLLTTEGSPISRQGQGFLYIPGIYNRQHVHGWQQTTKAVHEKGGKIFIQLWHVGRMSHTSLQPEGQSPVSSVDTQANGTCFAFDENGEAGRVAVSSARGLTVAEIKDVIADYVKAAKYAIDAGFDGVEIHAANGYLIEQFINAGINTRSDSYGAQTIDNRLRFALEVTDAVCNAIGSDRTGIRISPFGRFSDMPAFDDEELTWTTLGQELATRNLAYVHLNNQDVPDGSTTLPDGFVEKFRAAYKGVLMIAGGFDKSSAERYLSTGMVDMVAFGRPYIGNPDLVERMANGWPLNESIREFFYGGDNRGYIDYPYYQQK</sequence>
<dbReference type="PANTHER" id="PTHR22893:SF91">
    <property type="entry name" value="NADPH DEHYDROGENASE 2-RELATED"/>
    <property type="match status" value="1"/>
</dbReference>
<dbReference type="Proteomes" id="UP001589645">
    <property type="component" value="Unassembled WGS sequence"/>
</dbReference>
<evidence type="ECO:0000259" key="1">
    <source>
        <dbReference type="Pfam" id="PF00724"/>
    </source>
</evidence>
<keyword evidence="3" id="KW-1185">Reference proteome</keyword>
<comment type="caution">
    <text evidence="2">The sequence shown here is derived from an EMBL/GenBank/DDBJ whole genome shotgun (WGS) entry which is preliminary data.</text>
</comment>
<evidence type="ECO:0000313" key="3">
    <source>
        <dbReference type="Proteomes" id="UP001589645"/>
    </source>
</evidence>
<dbReference type="InterPro" id="IPR045247">
    <property type="entry name" value="Oye-like"/>
</dbReference>
<protein>
    <submittedName>
        <fullName evidence="2">Alkene reductase</fullName>
    </submittedName>
</protein>
<feature type="domain" description="NADH:flavin oxidoreductase/NADH oxidase N-terminal" evidence="1">
    <location>
        <begin position="3"/>
        <end position="344"/>
    </location>
</feature>
<gene>
    <name evidence="2" type="ORF">ACFFUV_17835</name>
</gene>
<dbReference type="InterPro" id="IPR001155">
    <property type="entry name" value="OxRdtase_FMN_N"/>
</dbReference>
<dbReference type="PANTHER" id="PTHR22893">
    <property type="entry name" value="NADH OXIDOREDUCTASE-RELATED"/>
    <property type="match status" value="1"/>
</dbReference>
<name>A0ABV5HRF0_9VIBR</name>
<dbReference type="EMBL" id="JBHMEP010000007">
    <property type="protein sequence ID" value="MFB9136833.1"/>
    <property type="molecule type" value="Genomic_DNA"/>
</dbReference>
<dbReference type="CDD" id="cd02933">
    <property type="entry name" value="OYE_like_FMN"/>
    <property type="match status" value="1"/>
</dbReference>
<dbReference type="Pfam" id="PF00724">
    <property type="entry name" value="Oxidored_FMN"/>
    <property type="match status" value="1"/>
</dbReference>
<dbReference type="SUPFAM" id="SSF51395">
    <property type="entry name" value="FMN-linked oxidoreductases"/>
    <property type="match status" value="1"/>
</dbReference>
<accession>A0ABV5HRF0</accession>
<dbReference type="InterPro" id="IPR013785">
    <property type="entry name" value="Aldolase_TIM"/>
</dbReference>
<organism evidence="2 3">
    <name type="scientific">Vibrio olivae</name>
    <dbReference type="NCBI Taxonomy" id="1243002"/>
    <lineage>
        <taxon>Bacteria</taxon>
        <taxon>Pseudomonadati</taxon>
        <taxon>Pseudomonadota</taxon>
        <taxon>Gammaproteobacteria</taxon>
        <taxon>Vibrionales</taxon>
        <taxon>Vibrionaceae</taxon>
        <taxon>Vibrio</taxon>
    </lineage>
</organism>
<reference evidence="2 3" key="1">
    <citation type="submission" date="2024-09" db="EMBL/GenBank/DDBJ databases">
        <authorList>
            <person name="Sun Q."/>
            <person name="Mori K."/>
        </authorList>
    </citation>
    <scope>NUCLEOTIDE SEQUENCE [LARGE SCALE GENOMIC DNA]</scope>
    <source>
        <strain evidence="2 3">CECT 8064</strain>
    </source>
</reference>
<proteinExistence type="predicted"/>
<evidence type="ECO:0000313" key="2">
    <source>
        <dbReference type="EMBL" id="MFB9136833.1"/>
    </source>
</evidence>
<dbReference type="RefSeq" id="WP_390195360.1">
    <property type="nucleotide sequence ID" value="NZ_JBHMEP010000007.1"/>
</dbReference>
<dbReference type="Gene3D" id="3.20.20.70">
    <property type="entry name" value="Aldolase class I"/>
    <property type="match status" value="1"/>
</dbReference>